<keyword evidence="3" id="KW-1185">Reference proteome</keyword>
<sequence>MYTSDLDTFLCKQEWERRLEEELEKPRRDSASQIDDFFEPTHNNNRHQPAMSYVSMRTLPGTDDDVFLRPPLWEDIASSIQNIDPENANMLGVSPGQVKLEAVDDLTVNCAVTPSPLLSPLEIKTEKVILL</sequence>
<dbReference type="Proteomes" id="UP001162156">
    <property type="component" value="Unassembled WGS sequence"/>
</dbReference>
<protein>
    <submittedName>
        <fullName evidence="2">Uncharacterized protein</fullName>
    </submittedName>
</protein>
<comment type="caution">
    <text evidence="2">The sequence shown here is derived from an EMBL/GenBank/DDBJ whole genome shotgun (WGS) entry which is preliminary data.</text>
</comment>
<evidence type="ECO:0000313" key="2">
    <source>
        <dbReference type="EMBL" id="KAJ8928098.1"/>
    </source>
</evidence>
<proteinExistence type="predicted"/>
<evidence type="ECO:0000256" key="1">
    <source>
        <dbReference type="SAM" id="MobiDB-lite"/>
    </source>
</evidence>
<name>A0AAV8WP35_9CUCU</name>
<organism evidence="2 3">
    <name type="scientific">Rhamnusium bicolor</name>
    <dbReference type="NCBI Taxonomy" id="1586634"/>
    <lineage>
        <taxon>Eukaryota</taxon>
        <taxon>Metazoa</taxon>
        <taxon>Ecdysozoa</taxon>
        <taxon>Arthropoda</taxon>
        <taxon>Hexapoda</taxon>
        <taxon>Insecta</taxon>
        <taxon>Pterygota</taxon>
        <taxon>Neoptera</taxon>
        <taxon>Endopterygota</taxon>
        <taxon>Coleoptera</taxon>
        <taxon>Polyphaga</taxon>
        <taxon>Cucujiformia</taxon>
        <taxon>Chrysomeloidea</taxon>
        <taxon>Cerambycidae</taxon>
        <taxon>Lepturinae</taxon>
        <taxon>Rhagiini</taxon>
        <taxon>Rhamnusium</taxon>
    </lineage>
</organism>
<accession>A0AAV8WP35</accession>
<gene>
    <name evidence="2" type="ORF">NQ314_019378</name>
</gene>
<dbReference type="EMBL" id="JANEYF010005472">
    <property type="protein sequence ID" value="KAJ8928098.1"/>
    <property type="molecule type" value="Genomic_DNA"/>
</dbReference>
<evidence type="ECO:0000313" key="3">
    <source>
        <dbReference type="Proteomes" id="UP001162156"/>
    </source>
</evidence>
<dbReference type="AlphaFoldDB" id="A0AAV8WP35"/>
<feature type="compositionally biased region" description="Basic and acidic residues" evidence="1">
    <location>
        <begin position="21"/>
        <end position="30"/>
    </location>
</feature>
<feature type="region of interest" description="Disordered" evidence="1">
    <location>
        <begin position="21"/>
        <end position="49"/>
    </location>
</feature>
<reference evidence="2" key="1">
    <citation type="journal article" date="2023" name="Insect Mol. Biol.">
        <title>Genome sequencing provides insights into the evolution of gene families encoding plant cell wall-degrading enzymes in longhorned beetles.</title>
        <authorList>
            <person name="Shin N.R."/>
            <person name="Okamura Y."/>
            <person name="Kirsch R."/>
            <person name="Pauchet Y."/>
        </authorList>
    </citation>
    <scope>NUCLEOTIDE SEQUENCE</scope>
    <source>
        <strain evidence="2">RBIC_L_NR</strain>
    </source>
</reference>